<protein>
    <submittedName>
        <fullName evidence="2">Uncharacterized protein</fullName>
    </submittedName>
</protein>
<dbReference type="AlphaFoldDB" id="A0A9P6ANX5"/>
<feature type="compositionally biased region" description="Basic and acidic residues" evidence="1">
    <location>
        <begin position="143"/>
        <end position="157"/>
    </location>
</feature>
<dbReference type="EMBL" id="MU129039">
    <property type="protein sequence ID" value="KAF9509262.1"/>
    <property type="molecule type" value="Genomic_DNA"/>
</dbReference>
<feature type="compositionally biased region" description="Basic and acidic residues" evidence="1">
    <location>
        <begin position="205"/>
        <end position="215"/>
    </location>
</feature>
<evidence type="ECO:0000256" key="1">
    <source>
        <dbReference type="SAM" id="MobiDB-lite"/>
    </source>
</evidence>
<proteinExistence type="predicted"/>
<feature type="compositionally biased region" description="Polar residues" evidence="1">
    <location>
        <begin position="232"/>
        <end position="241"/>
    </location>
</feature>
<sequence>MRRECGSGVCGHKVKTKTNNRPPNEWAQEPHLLRQVWYCKISSRRQSRETTPRQNKNTPANDDTARREPPTRSSRWWFYAGTVLSQMKTEELRSKPPHNDNTPTKGTPERRRARTTPAEAGVGLSEPTTPPSKHMRTATDPPNETREGSNPQHDDQAPYRSPTEATPKENPTNAPPNPAKRKPMQTRHPPQQGIAANEDPQSPPERQHPRERDAPNTETNHTPAVAGVWFYTRSSFPQMSTCPKPPQPTRELYRKPAVEGLNLKLLKRRQQTAMRPPNDPHNGEPPSQARPNGHPTEPGKPPSKPQGSNAQYHMPPSAGVWYKRFHWVNGSTSIWALEVGPEQLKDIANWLMMSITHQGVLRDRCNETKTH</sequence>
<dbReference type="Proteomes" id="UP000886523">
    <property type="component" value="Unassembled WGS sequence"/>
</dbReference>
<reference evidence="2" key="1">
    <citation type="journal article" date="2020" name="Nat. Commun.">
        <title>Large-scale genome sequencing of mycorrhizal fungi provides insights into the early evolution of symbiotic traits.</title>
        <authorList>
            <person name="Miyauchi S."/>
            <person name="Kiss E."/>
            <person name="Kuo A."/>
            <person name="Drula E."/>
            <person name="Kohler A."/>
            <person name="Sanchez-Garcia M."/>
            <person name="Morin E."/>
            <person name="Andreopoulos B."/>
            <person name="Barry K.W."/>
            <person name="Bonito G."/>
            <person name="Buee M."/>
            <person name="Carver A."/>
            <person name="Chen C."/>
            <person name="Cichocki N."/>
            <person name="Clum A."/>
            <person name="Culley D."/>
            <person name="Crous P.W."/>
            <person name="Fauchery L."/>
            <person name="Girlanda M."/>
            <person name="Hayes R.D."/>
            <person name="Keri Z."/>
            <person name="LaButti K."/>
            <person name="Lipzen A."/>
            <person name="Lombard V."/>
            <person name="Magnuson J."/>
            <person name="Maillard F."/>
            <person name="Murat C."/>
            <person name="Nolan M."/>
            <person name="Ohm R.A."/>
            <person name="Pangilinan J."/>
            <person name="Pereira M.F."/>
            <person name="Perotto S."/>
            <person name="Peter M."/>
            <person name="Pfister S."/>
            <person name="Riley R."/>
            <person name="Sitrit Y."/>
            <person name="Stielow J.B."/>
            <person name="Szollosi G."/>
            <person name="Zifcakova L."/>
            <person name="Stursova M."/>
            <person name="Spatafora J.W."/>
            <person name="Tedersoo L."/>
            <person name="Vaario L.M."/>
            <person name="Yamada A."/>
            <person name="Yan M."/>
            <person name="Wang P."/>
            <person name="Xu J."/>
            <person name="Bruns T."/>
            <person name="Baldrian P."/>
            <person name="Vilgalys R."/>
            <person name="Dunand C."/>
            <person name="Henrissat B."/>
            <person name="Grigoriev I.V."/>
            <person name="Hibbett D."/>
            <person name="Nagy L.G."/>
            <person name="Martin F.M."/>
        </authorList>
    </citation>
    <scope>NUCLEOTIDE SEQUENCE</scope>
    <source>
        <strain evidence="2">UP504</strain>
    </source>
</reference>
<feature type="region of interest" description="Disordered" evidence="1">
    <location>
        <begin position="1"/>
        <end position="30"/>
    </location>
</feature>
<accession>A0A9P6ANX5</accession>
<feature type="compositionally biased region" description="Polar residues" evidence="1">
    <location>
        <begin position="52"/>
        <end position="61"/>
    </location>
</feature>
<feature type="region of interest" description="Disordered" evidence="1">
    <location>
        <begin position="88"/>
        <end position="258"/>
    </location>
</feature>
<name>A0A9P6ANX5_9AGAM</name>
<evidence type="ECO:0000313" key="2">
    <source>
        <dbReference type="EMBL" id="KAF9509262.1"/>
    </source>
</evidence>
<organism evidence="2 3">
    <name type="scientific">Hydnum rufescens UP504</name>
    <dbReference type="NCBI Taxonomy" id="1448309"/>
    <lineage>
        <taxon>Eukaryota</taxon>
        <taxon>Fungi</taxon>
        <taxon>Dikarya</taxon>
        <taxon>Basidiomycota</taxon>
        <taxon>Agaricomycotina</taxon>
        <taxon>Agaricomycetes</taxon>
        <taxon>Cantharellales</taxon>
        <taxon>Hydnaceae</taxon>
        <taxon>Hydnum</taxon>
    </lineage>
</organism>
<feature type="compositionally biased region" description="Basic and acidic residues" evidence="1">
    <location>
        <begin position="88"/>
        <end position="98"/>
    </location>
</feature>
<feature type="region of interest" description="Disordered" evidence="1">
    <location>
        <begin position="270"/>
        <end position="315"/>
    </location>
</feature>
<gene>
    <name evidence="2" type="ORF">BS47DRAFT_1365375</name>
</gene>
<keyword evidence="3" id="KW-1185">Reference proteome</keyword>
<feature type="region of interest" description="Disordered" evidence="1">
    <location>
        <begin position="43"/>
        <end position="73"/>
    </location>
</feature>
<evidence type="ECO:0000313" key="3">
    <source>
        <dbReference type="Proteomes" id="UP000886523"/>
    </source>
</evidence>
<comment type="caution">
    <text evidence="2">The sequence shown here is derived from an EMBL/GenBank/DDBJ whole genome shotgun (WGS) entry which is preliminary data.</text>
</comment>